<dbReference type="AlphaFoldDB" id="A0A1C7MZQ4"/>
<proteinExistence type="predicted"/>
<feature type="compositionally biased region" description="Acidic residues" evidence="1">
    <location>
        <begin position="361"/>
        <end position="380"/>
    </location>
</feature>
<organism evidence="2 3">
    <name type="scientific">Choanephora cucurbitarum</name>
    <dbReference type="NCBI Taxonomy" id="101091"/>
    <lineage>
        <taxon>Eukaryota</taxon>
        <taxon>Fungi</taxon>
        <taxon>Fungi incertae sedis</taxon>
        <taxon>Mucoromycota</taxon>
        <taxon>Mucoromycotina</taxon>
        <taxon>Mucoromycetes</taxon>
        <taxon>Mucorales</taxon>
        <taxon>Mucorineae</taxon>
        <taxon>Choanephoraceae</taxon>
        <taxon>Choanephoroideae</taxon>
        <taxon>Choanephora</taxon>
    </lineage>
</organism>
<name>A0A1C7MZQ4_9FUNG</name>
<feature type="compositionally biased region" description="Polar residues" evidence="1">
    <location>
        <begin position="414"/>
        <end position="423"/>
    </location>
</feature>
<feature type="compositionally biased region" description="Basic and acidic residues" evidence="1">
    <location>
        <begin position="386"/>
        <end position="407"/>
    </location>
</feature>
<dbReference type="Proteomes" id="UP000093000">
    <property type="component" value="Unassembled WGS sequence"/>
</dbReference>
<feature type="compositionally biased region" description="Basic and acidic residues" evidence="1">
    <location>
        <begin position="445"/>
        <end position="456"/>
    </location>
</feature>
<evidence type="ECO:0000313" key="3">
    <source>
        <dbReference type="Proteomes" id="UP000093000"/>
    </source>
</evidence>
<dbReference type="STRING" id="101091.A0A1C7MZQ4"/>
<dbReference type="EMBL" id="LUGH01000882">
    <property type="protein sequence ID" value="OBZ82375.1"/>
    <property type="molecule type" value="Genomic_DNA"/>
</dbReference>
<dbReference type="InParanoid" id="A0A1C7MZQ4"/>
<feature type="compositionally biased region" description="Basic and acidic residues" evidence="1">
    <location>
        <begin position="303"/>
        <end position="341"/>
    </location>
</feature>
<dbReference type="OrthoDB" id="2271095at2759"/>
<feature type="region of interest" description="Disordered" evidence="1">
    <location>
        <begin position="270"/>
        <end position="481"/>
    </location>
</feature>
<comment type="caution">
    <text evidence="2">The sequence shown here is derived from an EMBL/GenBank/DDBJ whole genome shotgun (WGS) entry which is preliminary data.</text>
</comment>
<gene>
    <name evidence="2" type="ORF">A0J61_09576</name>
</gene>
<reference evidence="2 3" key="1">
    <citation type="submission" date="2016-03" db="EMBL/GenBank/DDBJ databases">
        <title>Choanephora cucurbitarum.</title>
        <authorList>
            <person name="Min B."/>
            <person name="Park H."/>
            <person name="Park J.-H."/>
            <person name="Shin H.-D."/>
            <person name="Choi I.-G."/>
        </authorList>
    </citation>
    <scope>NUCLEOTIDE SEQUENCE [LARGE SCALE GENOMIC DNA]</scope>
    <source>
        <strain evidence="2 3">KUS-F28377</strain>
    </source>
</reference>
<keyword evidence="3" id="KW-1185">Reference proteome</keyword>
<sequence length="481" mass="55503">MPSQYAQRNRSAVRRALRTEIESVREKVRAAYILETRRKEGEKLTEEELAIIEERPVNLKLNEALEEMYLRRSSESVERNRALQEEEVWSLMHFFYLVRLAQQGFFSLISSINPAIEPQALIYLADKMVGHSLHASRSPDEQTRKANKAQFRNTVRNLHAEKEEPVAEGFRTTYKQVMQLIHGLVDQSLGEQSRNEKAAAQEQDDDNTSKANETTPSKQPPVPTIPPIWVVMPYSSMIDGATFAMPGAVPTLPYPSTLLPTHMLPRHAFPFMHNPLDEPKRRSNKKKSKKDKDTSMNTAPAEEEPKDHNKKTKEPVESTEESKESAEKAKEEPIEEVKEQTVTEAEQFEDNDYDDRFADPETSDEEVREEEEEDEEDDGELTMLQKEQDQVEETKEQEQKKETKEENGWDAVETDQQQQSSENGWGEVSQEEVAADSKWQSFAASREDREDHEEPNGRSNSSRNSPRKQNRSYMKNKNGRY</sequence>
<evidence type="ECO:0000256" key="1">
    <source>
        <dbReference type="SAM" id="MobiDB-lite"/>
    </source>
</evidence>
<feature type="region of interest" description="Disordered" evidence="1">
    <location>
        <begin position="189"/>
        <end position="226"/>
    </location>
</feature>
<accession>A0A1C7MZQ4</accession>
<evidence type="ECO:0000313" key="2">
    <source>
        <dbReference type="EMBL" id="OBZ82375.1"/>
    </source>
</evidence>
<protein>
    <submittedName>
        <fullName evidence="2">Uncharacterized protein</fullName>
    </submittedName>
</protein>